<gene>
    <name evidence="2" type="ordered locus">SRH_03520</name>
</gene>
<dbReference type="Proteomes" id="UP000008738">
    <property type="component" value="Chromosome"/>
</dbReference>
<keyword evidence="3" id="KW-1185">Reference proteome</keyword>
<keyword evidence="1" id="KW-0812">Transmembrane</keyword>
<evidence type="ECO:0000313" key="3">
    <source>
        <dbReference type="Proteomes" id="UP000008738"/>
    </source>
</evidence>
<keyword evidence="1" id="KW-1133">Transmembrane helix</keyword>
<sequence>MYFELLQQDKKLIVNTLALNFYIILQYQLVTLTLA</sequence>
<proteinExistence type="predicted"/>
<evidence type="ECO:0000313" key="2">
    <source>
        <dbReference type="EMBL" id="AEC46242.1"/>
    </source>
</evidence>
<keyword evidence="1" id="KW-0472">Membrane</keyword>
<dbReference type="EMBL" id="CP002669">
    <property type="protein sequence ID" value="AEC46242.1"/>
    <property type="molecule type" value="Genomic_DNA"/>
</dbReference>
<protein>
    <submittedName>
        <fullName evidence="2">Uncharacterized protein</fullName>
    </submittedName>
</protein>
<organism evidence="2 3">
    <name type="scientific">Mesomycoplasma hyorhinis (strain MCLD)</name>
    <name type="common">Mycoplasma hyorhinis</name>
    <dbReference type="NCBI Taxonomy" id="936139"/>
    <lineage>
        <taxon>Bacteria</taxon>
        <taxon>Bacillati</taxon>
        <taxon>Mycoplasmatota</taxon>
        <taxon>Mycoplasmoidales</taxon>
        <taxon>Metamycoplasmataceae</taxon>
        <taxon>Mesomycoplasma</taxon>
    </lineage>
</organism>
<reference evidence="2 3" key="1">
    <citation type="journal article" date="2011" name="J. Bacteriol.">
        <title>Genome analysis of a Mycoplasma hyorhinis strain derived from a primary human melanoma cell line.</title>
        <authorList>
            <person name="Kornspan J.D."/>
            <person name="Lysnyansky I."/>
            <person name="Kahan T."/>
            <person name="Herrmann R."/>
            <person name="Rottem S."/>
            <person name="Nir-Paz R."/>
        </authorList>
    </citation>
    <scope>NUCLEOTIDE SEQUENCE [LARGE SCALE GENOMIC DNA]</scope>
    <source>
        <strain evidence="2 3">MCLD</strain>
    </source>
</reference>
<evidence type="ECO:0000256" key="1">
    <source>
        <dbReference type="SAM" id="Phobius"/>
    </source>
</evidence>
<accession>A0ABM5M6K0</accession>
<feature type="transmembrane region" description="Helical" evidence="1">
    <location>
        <begin position="12"/>
        <end position="30"/>
    </location>
</feature>
<name>A0ABM5M6K0_MESHM</name>